<evidence type="ECO:0000313" key="1">
    <source>
        <dbReference type="EMBL" id="GID51232.1"/>
    </source>
</evidence>
<accession>A0ABQ3WY64</accession>
<protein>
    <submittedName>
        <fullName evidence="1">Uncharacterized protein</fullName>
    </submittedName>
</protein>
<comment type="caution">
    <text evidence="1">The sequence shown here is derived from an EMBL/GenBank/DDBJ whole genome shotgun (WGS) entry which is preliminary data.</text>
</comment>
<name>A0ABQ3WY64_9ACTN</name>
<sequence>MSNSHPSRAPRRERCASCGVHRIIEAVVDTSALDFACSACTENAVLVVTENVAAAASPVDALHQALQQLLGERDGINIQVLRPESAVALVLPSGYRWQVYPPFAGVIKVSAQHAALYGPDLAPVPGMPLITLISLEDMRDLLISTETGPVAELIAADLIARMEADLFDPDTLLGEGH</sequence>
<reference evidence="1" key="1">
    <citation type="submission" date="2021-01" db="EMBL/GenBank/DDBJ databases">
        <title>Whole genome shotgun sequence of Actinoplanes capillaceus NBRC 16408.</title>
        <authorList>
            <person name="Komaki H."/>
            <person name="Tamura T."/>
        </authorList>
    </citation>
    <scope>NUCLEOTIDE SEQUENCE [LARGE SCALE GENOMIC DNA]</scope>
    <source>
        <strain evidence="1">NBRC 16408</strain>
    </source>
</reference>
<organism evidence="1">
    <name type="scientific">Actinoplanes campanulatus</name>
    <dbReference type="NCBI Taxonomy" id="113559"/>
    <lineage>
        <taxon>Bacteria</taxon>
        <taxon>Bacillati</taxon>
        <taxon>Actinomycetota</taxon>
        <taxon>Actinomycetes</taxon>
        <taxon>Micromonosporales</taxon>
        <taxon>Micromonosporaceae</taxon>
        <taxon>Actinoplanes</taxon>
    </lineage>
</organism>
<gene>
    <name evidence="1" type="ORF">Aca07nite_85070</name>
</gene>
<dbReference type="EMBL" id="BOMF01000173">
    <property type="protein sequence ID" value="GID51232.1"/>
    <property type="molecule type" value="Genomic_DNA"/>
</dbReference>
<proteinExistence type="predicted"/>